<dbReference type="SMART" id="SM00448">
    <property type="entry name" value="REC"/>
    <property type="match status" value="1"/>
</dbReference>
<keyword evidence="11" id="KW-1185">Reference proteome</keyword>
<dbReference type="InterPro" id="IPR036388">
    <property type="entry name" value="WH-like_DNA-bd_sf"/>
</dbReference>
<dbReference type="FunFam" id="1.10.10.10:FF:000005">
    <property type="entry name" value="Two-component system response regulator"/>
    <property type="match status" value="1"/>
</dbReference>
<organism evidence="10 11">
    <name type="scientific">Lichenicoccus roseus</name>
    <dbReference type="NCBI Taxonomy" id="2683649"/>
    <lineage>
        <taxon>Bacteria</taxon>
        <taxon>Pseudomonadati</taxon>
        <taxon>Pseudomonadota</taxon>
        <taxon>Alphaproteobacteria</taxon>
        <taxon>Acetobacterales</taxon>
        <taxon>Acetobacteraceae</taxon>
        <taxon>Lichenicoccus</taxon>
    </lineage>
</organism>
<accession>A0A5R9J100</accession>
<dbReference type="GO" id="GO:0032993">
    <property type="term" value="C:protein-DNA complex"/>
    <property type="evidence" value="ECO:0007669"/>
    <property type="project" value="TreeGrafter"/>
</dbReference>
<dbReference type="InterPro" id="IPR001789">
    <property type="entry name" value="Sig_transdc_resp-reg_receiver"/>
</dbReference>
<dbReference type="EMBL" id="VCDI01000008">
    <property type="protein sequence ID" value="TLU71212.1"/>
    <property type="molecule type" value="Genomic_DNA"/>
</dbReference>
<feature type="domain" description="Response regulatory" evidence="8">
    <location>
        <begin position="2"/>
        <end position="116"/>
    </location>
</feature>
<keyword evidence="3" id="KW-0805">Transcription regulation</keyword>
<dbReference type="PANTHER" id="PTHR48111">
    <property type="entry name" value="REGULATOR OF RPOS"/>
    <property type="match status" value="1"/>
</dbReference>
<feature type="domain" description="OmpR/PhoB-type" evidence="9">
    <location>
        <begin position="125"/>
        <end position="222"/>
    </location>
</feature>
<dbReference type="CDD" id="cd00383">
    <property type="entry name" value="trans_reg_C"/>
    <property type="match status" value="1"/>
</dbReference>
<dbReference type="SUPFAM" id="SSF46894">
    <property type="entry name" value="C-terminal effector domain of the bipartite response regulators"/>
    <property type="match status" value="1"/>
</dbReference>
<dbReference type="GO" id="GO:0006355">
    <property type="term" value="P:regulation of DNA-templated transcription"/>
    <property type="evidence" value="ECO:0007669"/>
    <property type="project" value="InterPro"/>
</dbReference>
<dbReference type="GO" id="GO:0000156">
    <property type="term" value="F:phosphorelay response regulator activity"/>
    <property type="evidence" value="ECO:0007669"/>
    <property type="project" value="TreeGrafter"/>
</dbReference>
<proteinExistence type="predicted"/>
<dbReference type="Gene3D" id="6.10.250.690">
    <property type="match status" value="1"/>
</dbReference>
<dbReference type="RefSeq" id="WP_138327569.1">
    <property type="nucleotide sequence ID" value="NZ_VCDI01000008.1"/>
</dbReference>
<feature type="DNA-binding region" description="OmpR/PhoB-type" evidence="7">
    <location>
        <begin position="125"/>
        <end position="222"/>
    </location>
</feature>
<dbReference type="InterPro" id="IPR001867">
    <property type="entry name" value="OmpR/PhoB-type_DNA-bd"/>
</dbReference>
<evidence type="ECO:0000256" key="6">
    <source>
        <dbReference type="PROSITE-ProRule" id="PRU00169"/>
    </source>
</evidence>
<name>A0A5R9J100_9PROT</name>
<evidence type="ECO:0000256" key="4">
    <source>
        <dbReference type="ARBA" id="ARBA00023125"/>
    </source>
</evidence>
<sequence>MRLLLIEDDAETAAFIDEALRGQAHELQLAVDGRDGLICAVGGGWEVIIVDRMLPALDGLSIVRTLRATGSQVPVLFLTTLDGIDDRVEGLNAGADDYLVKPFAMAELIARIAALGRRRERTSTVTHLRVADLEMDLLDRSVRRAAEPVMLQPREFRLLEHLMRHEGEVLTRTMLLERVWDFHFDPNTNIVESHVSRLRDKLGRHRPELIHTVRGSGYMLRAPDRV</sequence>
<dbReference type="InterPro" id="IPR016032">
    <property type="entry name" value="Sig_transdc_resp-reg_C-effctor"/>
</dbReference>
<dbReference type="GO" id="GO:0005829">
    <property type="term" value="C:cytosol"/>
    <property type="evidence" value="ECO:0007669"/>
    <property type="project" value="TreeGrafter"/>
</dbReference>
<dbReference type="GO" id="GO:0000976">
    <property type="term" value="F:transcription cis-regulatory region binding"/>
    <property type="evidence" value="ECO:0007669"/>
    <property type="project" value="TreeGrafter"/>
</dbReference>
<feature type="modified residue" description="4-aspartylphosphate" evidence="6">
    <location>
        <position position="51"/>
    </location>
</feature>
<keyword evidence="4 7" id="KW-0238">DNA-binding</keyword>
<evidence type="ECO:0000256" key="2">
    <source>
        <dbReference type="ARBA" id="ARBA00023012"/>
    </source>
</evidence>
<evidence type="ECO:0000256" key="5">
    <source>
        <dbReference type="ARBA" id="ARBA00023163"/>
    </source>
</evidence>
<reference evidence="10 11" key="1">
    <citation type="submission" date="2019-05" db="EMBL/GenBank/DDBJ databases">
        <authorList>
            <person name="Pankratov T."/>
            <person name="Grouzdev D."/>
        </authorList>
    </citation>
    <scope>NUCLEOTIDE SEQUENCE [LARGE SCALE GENOMIC DNA]</scope>
    <source>
        <strain evidence="10 11">KEBCLARHB70R</strain>
    </source>
</reference>
<evidence type="ECO:0000259" key="9">
    <source>
        <dbReference type="PROSITE" id="PS51755"/>
    </source>
</evidence>
<keyword evidence="1 6" id="KW-0597">Phosphoprotein</keyword>
<evidence type="ECO:0000313" key="11">
    <source>
        <dbReference type="Proteomes" id="UP000305654"/>
    </source>
</evidence>
<dbReference type="AlphaFoldDB" id="A0A5R9J100"/>
<gene>
    <name evidence="10" type="ORF">FE263_18210</name>
</gene>
<evidence type="ECO:0000256" key="1">
    <source>
        <dbReference type="ARBA" id="ARBA00022553"/>
    </source>
</evidence>
<dbReference type="PROSITE" id="PS50110">
    <property type="entry name" value="RESPONSE_REGULATORY"/>
    <property type="match status" value="1"/>
</dbReference>
<dbReference type="Proteomes" id="UP000305654">
    <property type="component" value="Unassembled WGS sequence"/>
</dbReference>
<dbReference type="Gene3D" id="3.40.50.2300">
    <property type="match status" value="1"/>
</dbReference>
<keyword evidence="5" id="KW-0804">Transcription</keyword>
<dbReference type="SMART" id="SM00862">
    <property type="entry name" value="Trans_reg_C"/>
    <property type="match status" value="1"/>
</dbReference>
<dbReference type="Pfam" id="PF00486">
    <property type="entry name" value="Trans_reg_C"/>
    <property type="match status" value="1"/>
</dbReference>
<dbReference type="Pfam" id="PF00072">
    <property type="entry name" value="Response_reg"/>
    <property type="match status" value="1"/>
</dbReference>
<dbReference type="InterPro" id="IPR011006">
    <property type="entry name" value="CheY-like_superfamily"/>
</dbReference>
<dbReference type="Gene3D" id="1.10.10.10">
    <property type="entry name" value="Winged helix-like DNA-binding domain superfamily/Winged helix DNA-binding domain"/>
    <property type="match status" value="1"/>
</dbReference>
<evidence type="ECO:0000256" key="7">
    <source>
        <dbReference type="PROSITE-ProRule" id="PRU01091"/>
    </source>
</evidence>
<keyword evidence="2" id="KW-0902">Two-component regulatory system</keyword>
<dbReference type="PANTHER" id="PTHR48111:SF76">
    <property type="entry name" value="TWO-COMPONENT RESPONSE REGULATOR"/>
    <property type="match status" value="1"/>
</dbReference>
<evidence type="ECO:0000256" key="3">
    <source>
        <dbReference type="ARBA" id="ARBA00023015"/>
    </source>
</evidence>
<dbReference type="PROSITE" id="PS51755">
    <property type="entry name" value="OMPR_PHOB"/>
    <property type="match status" value="1"/>
</dbReference>
<dbReference type="SUPFAM" id="SSF52172">
    <property type="entry name" value="CheY-like"/>
    <property type="match status" value="1"/>
</dbReference>
<dbReference type="OrthoDB" id="9802426at2"/>
<evidence type="ECO:0000259" key="8">
    <source>
        <dbReference type="PROSITE" id="PS50110"/>
    </source>
</evidence>
<dbReference type="InterPro" id="IPR039420">
    <property type="entry name" value="WalR-like"/>
</dbReference>
<protein>
    <submittedName>
        <fullName evidence="10">Response regulator transcription factor</fullName>
    </submittedName>
</protein>
<comment type="caution">
    <text evidence="10">The sequence shown here is derived from an EMBL/GenBank/DDBJ whole genome shotgun (WGS) entry which is preliminary data.</text>
</comment>
<evidence type="ECO:0000313" key="10">
    <source>
        <dbReference type="EMBL" id="TLU71212.1"/>
    </source>
</evidence>